<accession>A0A2M7YLG6</accession>
<reference evidence="3" key="1">
    <citation type="submission" date="2017-09" db="EMBL/GenBank/DDBJ databases">
        <title>Depth-based differentiation of microbial function through sediment-hosted aquifers and enrichment of novel symbionts in the deep terrestrial subsurface.</title>
        <authorList>
            <person name="Probst A.J."/>
            <person name="Ladd B."/>
            <person name="Jarett J.K."/>
            <person name="Geller-Mcgrath D.E."/>
            <person name="Sieber C.M.K."/>
            <person name="Emerson J.B."/>
            <person name="Anantharaman K."/>
            <person name="Thomas B.C."/>
            <person name="Malmstrom R."/>
            <person name="Stieglmeier M."/>
            <person name="Klingl A."/>
            <person name="Woyke T."/>
            <person name="Ryan C.M."/>
            <person name="Banfield J.F."/>
        </authorList>
    </citation>
    <scope>NUCLEOTIDE SEQUENCE [LARGE SCALE GENOMIC DNA]</scope>
</reference>
<keyword evidence="1" id="KW-1133">Transmembrane helix</keyword>
<dbReference type="AlphaFoldDB" id="A0A2M7YLG6"/>
<sequence>MFSNKTLILIIVGLVVLVGGVLLYLYYPKGEAPVPTTGGQNGQATDQAPSRMKTLSQEPVLGVAVEDRKVKYYLKSNGHVVESDFDGSNSSLFSSSVLLNLLDVSWSPDKNRVIVLFNQGGEIKKGFYDHKTRQSVSLADGLKSFAWSPDSGEIAYQFINSNESNISISNPDGSGWKTIFETKIKDLIVEWPQNSKISIRTRPSGLAPSVVYLIDADNGKFEKIIQETFGLAFLWSPLGNKALYSETDENGKNLKLKVFDVDSRSSQDLNFSTLPEKCAWSKDNKTIFCAVPEEIPSPLILPDDYYKNKISFDDVFWRFNLETGERINILKDKETVAVDAKALLLSPLEDYLLFINQKDGRLYSLSL</sequence>
<gene>
    <name evidence="2" type="ORF">CO160_01970</name>
</gene>
<dbReference type="SUPFAM" id="SSF82171">
    <property type="entry name" value="DPP6 N-terminal domain-like"/>
    <property type="match status" value="1"/>
</dbReference>
<evidence type="ECO:0008006" key="4">
    <source>
        <dbReference type="Google" id="ProtNLM"/>
    </source>
</evidence>
<dbReference type="EMBL" id="PFWG01000048">
    <property type="protein sequence ID" value="PJA63796.1"/>
    <property type="molecule type" value="Genomic_DNA"/>
</dbReference>
<name>A0A2M7YLG6_9BACT</name>
<dbReference type="Proteomes" id="UP000230941">
    <property type="component" value="Unassembled WGS sequence"/>
</dbReference>
<keyword evidence="1" id="KW-0812">Transmembrane</keyword>
<proteinExistence type="predicted"/>
<evidence type="ECO:0000313" key="2">
    <source>
        <dbReference type="EMBL" id="PJA63796.1"/>
    </source>
</evidence>
<evidence type="ECO:0000313" key="3">
    <source>
        <dbReference type="Proteomes" id="UP000230941"/>
    </source>
</evidence>
<organism evidence="2 3">
    <name type="scientific">Candidatus Portnoybacteria bacterium CG_4_9_14_3_um_filter_43_11</name>
    <dbReference type="NCBI Taxonomy" id="1974805"/>
    <lineage>
        <taxon>Bacteria</taxon>
        <taxon>Candidatus Portnoyibacteriota</taxon>
    </lineage>
</organism>
<comment type="caution">
    <text evidence="2">The sequence shown here is derived from an EMBL/GenBank/DDBJ whole genome shotgun (WGS) entry which is preliminary data.</text>
</comment>
<dbReference type="InterPro" id="IPR011042">
    <property type="entry name" value="6-blade_b-propeller_TolB-like"/>
</dbReference>
<evidence type="ECO:0000256" key="1">
    <source>
        <dbReference type="SAM" id="Phobius"/>
    </source>
</evidence>
<feature type="transmembrane region" description="Helical" evidence="1">
    <location>
        <begin position="7"/>
        <end position="27"/>
    </location>
</feature>
<keyword evidence="1" id="KW-0472">Membrane</keyword>
<protein>
    <recommendedName>
        <fullName evidence="4">Dipeptidylpeptidase IV N-terminal domain-containing protein</fullName>
    </recommendedName>
</protein>
<dbReference type="Gene3D" id="2.120.10.30">
    <property type="entry name" value="TolB, C-terminal domain"/>
    <property type="match status" value="1"/>
</dbReference>